<protein>
    <recommendedName>
        <fullName evidence="10">Undecaprenyl-phosphate alpha-N-acetylglucosaminyl 1-phosphate transferase</fullName>
    </recommendedName>
</protein>
<keyword evidence="6 7" id="KW-0472">Membrane</keyword>
<name>A0A2G9ZKS4_9BACT</name>
<feature type="transmembrane region" description="Helical" evidence="7">
    <location>
        <begin position="180"/>
        <end position="202"/>
    </location>
</feature>
<dbReference type="AlphaFoldDB" id="A0A2G9ZKS4"/>
<comment type="caution">
    <text evidence="8">The sequence shown here is derived from an EMBL/GenBank/DDBJ whole genome shotgun (WGS) entry which is preliminary data.</text>
</comment>
<proteinExistence type="predicted"/>
<feature type="transmembrane region" description="Helical" evidence="7">
    <location>
        <begin position="333"/>
        <end position="353"/>
    </location>
</feature>
<dbReference type="Pfam" id="PF00953">
    <property type="entry name" value="Glycos_transf_4"/>
    <property type="match status" value="1"/>
</dbReference>
<evidence type="ECO:0000313" key="8">
    <source>
        <dbReference type="EMBL" id="PIP33783.1"/>
    </source>
</evidence>
<dbReference type="GO" id="GO:0016780">
    <property type="term" value="F:phosphotransferase activity, for other substituted phosphate groups"/>
    <property type="evidence" value="ECO:0007669"/>
    <property type="project" value="InterPro"/>
</dbReference>
<dbReference type="InterPro" id="IPR000715">
    <property type="entry name" value="Glycosyl_transferase_4"/>
</dbReference>
<reference evidence="8 9" key="1">
    <citation type="submission" date="2017-09" db="EMBL/GenBank/DDBJ databases">
        <title>Depth-based differentiation of microbial function through sediment-hosted aquifers and enrichment of novel symbionts in the deep terrestrial subsurface.</title>
        <authorList>
            <person name="Probst A.J."/>
            <person name="Ladd B."/>
            <person name="Jarett J.K."/>
            <person name="Geller-Mcgrath D.E."/>
            <person name="Sieber C.M."/>
            <person name="Emerson J.B."/>
            <person name="Anantharaman K."/>
            <person name="Thomas B.C."/>
            <person name="Malmstrom R."/>
            <person name="Stieglmeier M."/>
            <person name="Klingl A."/>
            <person name="Woyke T."/>
            <person name="Ryan C.M."/>
            <person name="Banfield J.F."/>
        </authorList>
    </citation>
    <scope>NUCLEOTIDE SEQUENCE [LARGE SCALE GENOMIC DNA]</scope>
    <source>
        <strain evidence="8">CG23_combo_of_CG06-09_8_20_14_all_49_15</strain>
    </source>
</reference>
<sequence length="358" mass="39034">MLTRYALLFLSAAVLTAFFTFVVKRLAEKLGVLDCPDGVRKQQAQPVPLLGGAAIFAAFFALLYFSRTVVTAGNLDNRHWLGLFVGALILMIGGYLDDRYRLSPGRQIIFPVAAALAVIIGGVDIEKISNPFGGFIYFDHWQWPLFTWSEATVYFTVASDIFIFLWLLGMMYTTKLLDGLDGLVAGLSGIGALLIFLFTLTAKYYQPDVGWAALILAGCCAGFLVFNWHPAKIFLGEGGSLLGGFLLGVLAVISGGKIAIALLVMGLPILDAAWTIIRRLAAGQNPFRFADREHLHFRLLALGLSVPRSVLVFYSLGLFFGLAGLLMQSVGKLLALSLLLLIMLGAIFGFHFLKKQNK</sequence>
<evidence type="ECO:0000256" key="2">
    <source>
        <dbReference type="ARBA" id="ARBA00022475"/>
    </source>
</evidence>
<evidence type="ECO:0000256" key="7">
    <source>
        <dbReference type="SAM" id="Phobius"/>
    </source>
</evidence>
<dbReference type="GO" id="GO:0044038">
    <property type="term" value="P:cell wall macromolecule biosynthetic process"/>
    <property type="evidence" value="ECO:0007669"/>
    <property type="project" value="TreeGrafter"/>
</dbReference>
<evidence type="ECO:0000256" key="3">
    <source>
        <dbReference type="ARBA" id="ARBA00022679"/>
    </source>
</evidence>
<dbReference type="GO" id="GO:0009103">
    <property type="term" value="P:lipopolysaccharide biosynthetic process"/>
    <property type="evidence" value="ECO:0007669"/>
    <property type="project" value="TreeGrafter"/>
</dbReference>
<keyword evidence="3" id="KW-0808">Transferase</keyword>
<evidence type="ECO:0000256" key="5">
    <source>
        <dbReference type="ARBA" id="ARBA00022989"/>
    </source>
</evidence>
<evidence type="ECO:0008006" key="10">
    <source>
        <dbReference type="Google" id="ProtNLM"/>
    </source>
</evidence>
<keyword evidence="5 7" id="KW-1133">Transmembrane helix</keyword>
<feature type="transmembrane region" description="Helical" evidence="7">
    <location>
        <begin position="47"/>
        <end position="66"/>
    </location>
</feature>
<dbReference type="Proteomes" id="UP000230729">
    <property type="component" value="Unassembled WGS sequence"/>
</dbReference>
<dbReference type="PANTHER" id="PTHR22926">
    <property type="entry name" value="PHOSPHO-N-ACETYLMURAMOYL-PENTAPEPTIDE-TRANSFERASE"/>
    <property type="match status" value="1"/>
</dbReference>
<feature type="transmembrane region" description="Helical" evidence="7">
    <location>
        <begin position="108"/>
        <end position="125"/>
    </location>
</feature>
<dbReference type="PANTHER" id="PTHR22926:SF3">
    <property type="entry name" value="UNDECAPRENYL-PHOSPHATE ALPHA-N-ACETYLGLUCOSAMINYL 1-PHOSPHATE TRANSFERASE"/>
    <property type="match status" value="1"/>
</dbReference>
<dbReference type="GO" id="GO:0005886">
    <property type="term" value="C:plasma membrane"/>
    <property type="evidence" value="ECO:0007669"/>
    <property type="project" value="UniProtKB-SubCell"/>
</dbReference>
<evidence type="ECO:0000256" key="6">
    <source>
        <dbReference type="ARBA" id="ARBA00023136"/>
    </source>
</evidence>
<keyword evidence="4 7" id="KW-0812">Transmembrane</keyword>
<keyword evidence="2" id="KW-1003">Cell membrane</keyword>
<feature type="transmembrane region" description="Helical" evidence="7">
    <location>
        <begin position="145"/>
        <end position="168"/>
    </location>
</feature>
<organism evidence="8 9">
    <name type="scientific">Candidatus Falkowbacteria bacterium CG23_combo_of_CG06-09_8_20_14_all_49_15</name>
    <dbReference type="NCBI Taxonomy" id="1974572"/>
    <lineage>
        <taxon>Bacteria</taxon>
        <taxon>Candidatus Falkowiibacteriota</taxon>
    </lineage>
</organism>
<gene>
    <name evidence="8" type="ORF">COX22_02520</name>
</gene>
<feature type="transmembrane region" description="Helical" evidence="7">
    <location>
        <begin position="6"/>
        <end position="27"/>
    </location>
</feature>
<evidence type="ECO:0000256" key="4">
    <source>
        <dbReference type="ARBA" id="ARBA00022692"/>
    </source>
</evidence>
<dbReference type="CDD" id="cd06853">
    <property type="entry name" value="GT_WecA_like"/>
    <property type="match status" value="1"/>
</dbReference>
<dbReference type="GO" id="GO:0071555">
    <property type="term" value="P:cell wall organization"/>
    <property type="evidence" value="ECO:0007669"/>
    <property type="project" value="TreeGrafter"/>
</dbReference>
<feature type="transmembrane region" description="Helical" evidence="7">
    <location>
        <begin position="233"/>
        <end position="253"/>
    </location>
</feature>
<feature type="transmembrane region" description="Helical" evidence="7">
    <location>
        <begin position="208"/>
        <end position="226"/>
    </location>
</feature>
<evidence type="ECO:0000256" key="1">
    <source>
        <dbReference type="ARBA" id="ARBA00004651"/>
    </source>
</evidence>
<accession>A0A2G9ZKS4</accession>
<feature type="transmembrane region" description="Helical" evidence="7">
    <location>
        <begin position="297"/>
        <end position="327"/>
    </location>
</feature>
<comment type="subcellular location">
    <subcellularLocation>
        <location evidence="1">Cell membrane</location>
        <topology evidence="1">Multi-pass membrane protein</topology>
    </subcellularLocation>
</comment>
<dbReference type="EMBL" id="PCSD01000055">
    <property type="protein sequence ID" value="PIP33783.1"/>
    <property type="molecule type" value="Genomic_DNA"/>
</dbReference>
<feature type="transmembrane region" description="Helical" evidence="7">
    <location>
        <begin position="78"/>
        <end position="96"/>
    </location>
</feature>
<evidence type="ECO:0000313" key="9">
    <source>
        <dbReference type="Proteomes" id="UP000230729"/>
    </source>
</evidence>